<comment type="caution">
    <text evidence="2">The sequence shown here is derived from an EMBL/GenBank/DDBJ whole genome shotgun (WGS) entry which is preliminary data.</text>
</comment>
<reference evidence="2 3" key="1">
    <citation type="submission" date="2019-05" db="EMBL/GenBank/DDBJ databases">
        <title>Another draft genome of Portunus trituberculatus and its Hox gene families provides insights of decapod evolution.</title>
        <authorList>
            <person name="Jeong J.-H."/>
            <person name="Song I."/>
            <person name="Kim S."/>
            <person name="Choi T."/>
            <person name="Kim D."/>
            <person name="Ryu S."/>
            <person name="Kim W."/>
        </authorList>
    </citation>
    <scope>NUCLEOTIDE SEQUENCE [LARGE SCALE GENOMIC DNA]</scope>
    <source>
        <tissue evidence="2">Muscle</tissue>
    </source>
</reference>
<accession>A0A5B7HIZ5</accession>
<sequence length="77" mass="8176">MSGYRPPYPRHVADVSLCLCMNVHASDSAGGDVVVARRLAASLLAHMFLGTLPRRGPLTHPTLTDPTLAPSLAALNR</sequence>
<evidence type="ECO:0000313" key="2">
    <source>
        <dbReference type="EMBL" id="MPC69227.1"/>
    </source>
</evidence>
<organism evidence="2 3">
    <name type="scientific">Portunus trituberculatus</name>
    <name type="common">Swimming crab</name>
    <name type="synonym">Neptunus trituberculatus</name>
    <dbReference type="NCBI Taxonomy" id="210409"/>
    <lineage>
        <taxon>Eukaryota</taxon>
        <taxon>Metazoa</taxon>
        <taxon>Ecdysozoa</taxon>
        <taxon>Arthropoda</taxon>
        <taxon>Crustacea</taxon>
        <taxon>Multicrustacea</taxon>
        <taxon>Malacostraca</taxon>
        <taxon>Eumalacostraca</taxon>
        <taxon>Eucarida</taxon>
        <taxon>Decapoda</taxon>
        <taxon>Pleocyemata</taxon>
        <taxon>Brachyura</taxon>
        <taxon>Eubrachyura</taxon>
        <taxon>Portunoidea</taxon>
        <taxon>Portunidae</taxon>
        <taxon>Portuninae</taxon>
        <taxon>Portunus</taxon>
    </lineage>
</organism>
<feature type="region of interest" description="Disordered" evidence="1">
    <location>
        <begin position="56"/>
        <end position="77"/>
    </location>
</feature>
<dbReference type="EMBL" id="VSRR010029070">
    <property type="protein sequence ID" value="MPC69227.1"/>
    <property type="molecule type" value="Genomic_DNA"/>
</dbReference>
<feature type="compositionally biased region" description="Low complexity" evidence="1">
    <location>
        <begin position="58"/>
        <end position="70"/>
    </location>
</feature>
<protein>
    <submittedName>
        <fullName evidence="2">Uncharacterized protein</fullName>
    </submittedName>
</protein>
<evidence type="ECO:0000256" key="1">
    <source>
        <dbReference type="SAM" id="MobiDB-lite"/>
    </source>
</evidence>
<dbReference type="Proteomes" id="UP000324222">
    <property type="component" value="Unassembled WGS sequence"/>
</dbReference>
<gene>
    <name evidence="2" type="ORF">E2C01_063445</name>
</gene>
<evidence type="ECO:0000313" key="3">
    <source>
        <dbReference type="Proteomes" id="UP000324222"/>
    </source>
</evidence>
<dbReference type="AlphaFoldDB" id="A0A5B7HIZ5"/>
<keyword evidence="3" id="KW-1185">Reference proteome</keyword>
<proteinExistence type="predicted"/>
<name>A0A5B7HIZ5_PORTR</name>